<protein>
    <submittedName>
        <fullName evidence="1">Uncharacterized protein</fullName>
    </submittedName>
</protein>
<dbReference type="SUPFAM" id="SSF48695">
    <property type="entry name" value="Multiheme cytochromes"/>
    <property type="match status" value="1"/>
</dbReference>
<dbReference type="Gene3D" id="3.90.10.10">
    <property type="entry name" value="Cytochrome C3"/>
    <property type="match status" value="1"/>
</dbReference>
<name>A0A0F7JZ39_9GAMM</name>
<sequence>MAIAAETATFREEWRQNGSPESCLRCHSPTGSAGVTCIDCHGLSAHPYPRVQVPAACAPCHDAPGEITLRSFRNSPAARRGDDCLTCHLPDASFSHDFQGPTRPGFLQGIATLTIAFRRDPGGDTALIRIRHKAGHALPGGTTGRSVWLLVEQLDSRGRRLEDRQYRFGWLHSITAGWRENTLPPGVGKVVETSLHGASRRIRVKLIYRFRAGGLDVEDPGQVVLAGEIRTLSFRE</sequence>
<dbReference type="OrthoDB" id="9814800at2"/>
<reference evidence="1 2" key="1">
    <citation type="journal article" date="2015" name="Genome Announc.">
        <title>Complete Genome Sequence of Sedimenticola thiotaurini Strain SIP-G1, a Polyphosphate- and Polyhydroxyalkanoate-Accumulating Sulfur-Oxidizing Gammaproteobacterium Isolated from Salt Marsh Sediments.</title>
        <authorList>
            <person name="Flood B.E."/>
            <person name="Jones D.S."/>
            <person name="Bailey J.V."/>
        </authorList>
    </citation>
    <scope>NUCLEOTIDE SEQUENCE [LARGE SCALE GENOMIC DNA]</scope>
    <source>
        <strain evidence="1 2">SIP-G1</strain>
    </source>
</reference>
<accession>A0A0F7JZ39</accession>
<dbReference type="Proteomes" id="UP000034410">
    <property type="component" value="Chromosome"/>
</dbReference>
<keyword evidence="2" id="KW-1185">Reference proteome</keyword>
<evidence type="ECO:0000313" key="1">
    <source>
        <dbReference type="EMBL" id="AKH20982.1"/>
    </source>
</evidence>
<dbReference type="InterPro" id="IPR036280">
    <property type="entry name" value="Multihaem_cyt_sf"/>
</dbReference>
<proteinExistence type="predicted"/>
<organism evidence="1 2">
    <name type="scientific">Sedimenticola thiotaurini</name>
    <dbReference type="NCBI Taxonomy" id="1543721"/>
    <lineage>
        <taxon>Bacteria</taxon>
        <taxon>Pseudomonadati</taxon>
        <taxon>Pseudomonadota</taxon>
        <taxon>Gammaproteobacteria</taxon>
        <taxon>Chromatiales</taxon>
        <taxon>Sedimenticolaceae</taxon>
        <taxon>Sedimenticola</taxon>
    </lineage>
</organism>
<dbReference type="EMBL" id="CP011412">
    <property type="protein sequence ID" value="AKH20982.1"/>
    <property type="molecule type" value="Genomic_DNA"/>
</dbReference>
<dbReference type="KEGG" id="seds:AAY24_12180"/>
<evidence type="ECO:0000313" key="2">
    <source>
        <dbReference type="Proteomes" id="UP000034410"/>
    </source>
</evidence>
<gene>
    <name evidence="1" type="ORF">AAY24_12180</name>
</gene>
<dbReference type="AlphaFoldDB" id="A0A0F7JZ39"/>